<dbReference type="RefSeq" id="WP_012597646.1">
    <property type="nucleotide sequence ID" value="NC_011729.1"/>
</dbReference>
<reference evidence="2" key="1">
    <citation type="journal article" date="2011" name="MBio">
        <title>Novel metabolic attributes of the genus Cyanothece, comprising a group of unicellular nitrogen-fixing Cyanobacteria.</title>
        <authorList>
            <person name="Bandyopadhyay A."/>
            <person name="Elvitigala T."/>
            <person name="Welsh E."/>
            <person name="Stockel J."/>
            <person name="Liberton M."/>
            <person name="Min H."/>
            <person name="Sherman L.A."/>
            <person name="Pakrasi H.B."/>
        </authorList>
    </citation>
    <scope>NUCLEOTIDE SEQUENCE [LARGE SCALE GENOMIC DNA]</scope>
    <source>
        <strain evidence="2">PCC 7424</strain>
    </source>
</reference>
<dbReference type="eggNOG" id="COG1597">
    <property type="taxonomic scope" value="Bacteria"/>
</dbReference>
<protein>
    <submittedName>
        <fullName evidence="1">Uncharacterized protein</fullName>
    </submittedName>
</protein>
<dbReference type="AlphaFoldDB" id="B7KAM4"/>
<accession>B7KAM4</accession>
<dbReference type="Proteomes" id="UP000002384">
    <property type="component" value="Chromosome"/>
</dbReference>
<dbReference type="KEGG" id="cyc:PCC7424_0228"/>
<gene>
    <name evidence="1" type="ordered locus">PCC7424_0228</name>
</gene>
<evidence type="ECO:0000313" key="1">
    <source>
        <dbReference type="EMBL" id="ACK68696.1"/>
    </source>
</evidence>
<name>B7KAM4_GLOC7</name>
<dbReference type="HOGENOM" id="CLU_1575873_0_0_3"/>
<proteinExistence type="predicted"/>
<dbReference type="EMBL" id="CP001291">
    <property type="protein sequence ID" value="ACK68696.1"/>
    <property type="molecule type" value="Genomic_DNA"/>
</dbReference>
<dbReference type="Pfam" id="PF19991">
    <property type="entry name" value="HMA_2"/>
    <property type="match status" value="1"/>
</dbReference>
<dbReference type="STRING" id="65393.PCC7424_0228"/>
<sequence length="169" mass="19364">MIIEHETQQLEPLVLDYLIPVNLAHIFSEISAEIGEALLSLWHSFTKGIKVISKALIETIIDLLWRIIKIFQGENLSIKLNLRSHPDPSNLVIDYQIIHHIVGRIRLKIPRLRKDEKYADRLQRLIQSLTAVETVQINPNASSITVNYTPTQSQIQFQQTLIELIGQAT</sequence>
<keyword evidence="2" id="KW-1185">Reference proteome</keyword>
<organism evidence="1 2">
    <name type="scientific">Gloeothece citriformis (strain PCC 7424)</name>
    <name type="common">Cyanothece sp. (strain PCC 7424)</name>
    <dbReference type="NCBI Taxonomy" id="65393"/>
    <lineage>
        <taxon>Bacteria</taxon>
        <taxon>Bacillati</taxon>
        <taxon>Cyanobacteriota</taxon>
        <taxon>Cyanophyceae</taxon>
        <taxon>Oscillatoriophycideae</taxon>
        <taxon>Chroococcales</taxon>
        <taxon>Aphanothecaceae</taxon>
        <taxon>Gloeothece</taxon>
        <taxon>Gloeothece citriformis</taxon>
    </lineage>
</organism>
<evidence type="ECO:0000313" key="2">
    <source>
        <dbReference type="Proteomes" id="UP000002384"/>
    </source>
</evidence>